<dbReference type="PANTHER" id="PTHR23088:SF27">
    <property type="entry name" value="DEAMINATED GLUTATHIONE AMIDASE"/>
    <property type="match status" value="1"/>
</dbReference>
<feature type="non-terminal residue" evidence="6">
    <location>
        <position position="1"/>
    </location>
</feature>
<gene>
    <name evidence="6" type="primary">nft-1</name>
    <name evidence="6" type="ORF">GZH46_02572</name>
</gene>
<dbReference type="InterPro" id="IPR036265">
    <property type="entry name" value="HIT-like_sf"/>
</dbReference>
<dbReference type="Pfam" id="PF00795">
    <property type="entry name" value="CN_hydrolase"/>
    <property type="match status" value="1"/>
</dbReference>
<dbReference type="PANTHER" id="PTHR23088">
    <property type="entry name" value="NITRILASE-RELATED"/>
    <property type="match status" value="1"/>
</dbReference>
<evidence type="ECO:0000259" key="4">
    <source>
        <dbReference type="PROSITE" id="PS50263"/>
    </source>
</evidence>
<dbReference type="Gene3D" id="3.60.110.10">
    <property type="entry name" value="Carbon-nitrogen hydrolase"/>
    <property type="match status" value="1"/>
</dbReference>
<dbReference type="EMBL" id="JAIFTH010000815">
    <property type="protein sequence ID" value="KAG9508921.1"/>
    <property type="molecule type" value="Genomic_DNA"/>
</dbReference>
<keyword evidence="7" id="KW-1185">Reference proteome</keyword>
<name>A0ABQ7S680_9ACAR</name>
<dbReference type="SUPFAM" id="SSF56317">
    <property type="entry name" value="Carbon-nitrogen hydrolase"/>
    <property type="match status" value="1"/>
</dbReference>
<evidence type="ECO:0000256" key="1">
    <source>
        <dbReference type="ARBA" id="ARBA00022741"/>
    </source>
</evidence>
<dbReference type="InterPro" id="IPR039383">
    <property type="entry name" value="FHIT"/>
</dbReference>
<dbReference type="PROSITE" id="PS01227">
    <property type="entry name" value="UPF0012"/>
    <property type="match status" value="1"/>
</dbReference>
<dbReference type="InterPro" id="IPR036526">
    <property type="entry name" value="C-N_Hydrolase_sf"/>
</dbReference>
<dbReference type="InterPro" id="IPR003010">
    <property type="entry name" value="C-N_Hydrolase"/>
</dbReference>
<keyword evidence="1" id="KW-0547">Nucleotide-binding</keyword>
<dbReference type="Gene3D" id="3.30.428.10">
    <property type="entry name" value="HIT-like"/>
    <property type="match status" value="1"/>
</dbReference>
<dbReference type="PROSITE" id="PS00892">
    <property type="entry name" value="HIT_1"/>
    <property type="match status" value="1"/>
</dbReference>
<sequence>LNSRNDKGANFQVASNLIRDAAGLGCKMVFLPECVDFIANNRAEAIENAETLDGPLIHRYRELAKDLKTWISLGGMHQRSENSDKILNTHVIIDDDGNIKSLYNKVHLFNLEIPNVVRLIESETYDSVDRLIEPVSTPIGKIGLGICYDVRFPEMSIAYAKAGASVITYPSSFTVPTCYVIAAAQCGQHNAKRSSFGHAMIVDPWGSKIAQCSEGIGLAVALIDNQFLQASRSKLPIWTDRRHDIYVDIEPAIDTYPIESSDIVYKFSDQVIPATQVFWRSRYSYAFINHRPVLTGHVLVSPLRVCEKFSQLSRAEVSDLAQLVQRTEKMIEKVYNTDSTTITIQDGVHAGQSVFHVHVHLLPRKPTDFGGNIDQIYKELRMHDKQAVKDKYRNLTVDEMTELAQQYRKDMCQV</sequence>
<reference evidence="6 7" key="1">
    <citation type="submission" date="2020-10" db="EMBL/GenBank/DDBJ databases">
        <authorList>
            <person name="Klimov P.B."/>
            <person name="Dyachkov S.M."/>
            <person name="Chetverikov P.E."/>
        </authorList>
    </citation>
    <scope>NUCLEOTIDE SEQUENCE [LARGE SCALE GENOMIC DNA]</scope>
    <source>
        <strain evidence="6">BMOC 18-1129-001#AD2665</strain>
        <tissue evidence="6">Entire mites</tissue>
    </source>
</reference>
<dbReference type="PROSITE" id="PS50263">
    <property type="entry name" value="CN_HYDROLASE"/>
    <property type="match status" value="1"/>
</dbReference>
<evidence type="ECO:0000256" key="3">
    <source>
        <dbReference type="PROSITE-ProRule" id="PRU00464"/>
    </source>
</evidence>
<feature type="short sequence motif" description="Histidine triad motif" evidence="3">
    <location>
        <begin position="356"/>
        <end position="360"/>
    </location>
</feature>
<organism evidence="6 7">
    <name type="scientific">Fragariocoptes setiger</name>
    <dbReference type="NCBI Taxonomy" id="1670756"/>
    <lineage>
        <taxon>Eukaryota</taxon>
        <taxon>Metazoa</taxon>
        <taxon>Ecdysozoa</taxon>
        <taxon>Arthropoda</taxon>
        <taxon>Chelicerata</taxon>
        <taxon>Arachnida</taxon>
        <taxon>Acari</taxon>
        <taxon>Acariformes</taxon>
        <taxon>Trombidiformes</taxon>
        <taxon>Prostigmata</taxon>
        <taxon>Eupodina</taxon>
        <taxon>Eriophyoidea</taxon>
        <taxon>Phytoptidae</taxon>
        <taxon>Fragariocoptes</taxon>
    </lineage>
</organism>
<dbReference type="CDD" id="cd07572">
    <property type="entry name" value="nit"/>
    <property type="match status" value="1"/>
</dbReference>
<evidence type="ECO:0000313" key="7">
    <source>
        <dbReference type="Proteomes" id="UP000825002"/>
    </source>
</evidence>
<dbReference type="InterPro" id="IPR001110">
    <property type="entry name" value="UPF0012_CS"/>
</dbReference>
<dbReference type="Pfam" id="PF01230">
    <property type="entry name" value="HIT"/>
    <property type="match status" value="1"/>
</dbReference>
<comment type="caution">
    <text evidence="6">The sequence shown here is derived from an EMBL/GenBank/DDBJ whole genome shotgun (WGS) entry which is preliminary data.</text>
</comment>
<feature type="domain" description="HIT" evidence="5">
    <location>
        <begin position="263"/>
        <end position="371"/>
    </location>
</feature>
<accession>A0ABQ7S680</accession>
<protein>
    <submittedName>
        <fullName evidence="6">Nitrilase and fragile histidine triad fusion protein NitFhit</fullName>
    </submittedName>
</protein>
<dbReference type="InterPro" id="IPR045254">
    <property type="entry name" value="Nit1/2_C-N_Hydrolase"/>
</dbReference>
<feature type="domain" description="CN hydrolase" evidence="4">
    <location>
        <begin position="1"/>
        <end position="225"/>
    </location>
</feature>
<keyword evidence="2" id="KW-0378">Hydrolase</keyword>
<evidence type="ECO:0000313" key="6">
    <source>
        <dbReference type="EMBL" id="KAG9508921.1"/>
    </source>
</evidence>
<dbReference type="InterPro" id="IPR019808">
    <property type="entry name" value="Histidine_triad_CS"/>
</dbReference>
<dbReference type="InterPro" id="IPR011146">
    <property type="entry name" value="HIT-like"/>
</dbReference>
<dbReference type="PROSITE" id="PS51084">
    <property type="entry name" value="HIT_2"/>
    <property type="match status" value="1"/>
</dbReference>
<dbReference type="SUPFAM" id="SSF54197">
    <property type="entry name" value="HIT-like"/>
    <property type="match status" value="1"/>
</dbReference>
<proteinExistence type="predicted"/>
<evidence type="ECO:0000256" key="2">
    <source>
        <dbReference type="ARBA" id="ARBA00022801"/>
    </source>
</evidence>
<dbReference type="Proteomes" id="UP000825002">
    <property type="component" value="Unassembled WGS sequence"/>
</dbReference>
<evidence type="ECO:0000259" key="5">
    <source>
        <dbReference type="PROSITE" id="PS51084"/>
    </source>
</evidence>
<dbReference type="CDD" id="cd01275">
    <property type="entry name" value="FHIT"/>
    <property type="match status" value="1"/>
</dbReference>